<dbReference type="EMBL" id="JBHSUS010000001">
    <property type="protein sequence ID" value="MFC6441595.1"/>
    <property type="molecule type" value="Genomic_DNA"/>
</dbReference>
<gene>
    <name evidence="1" type="ORF">ACFP85_15685</name>
</gene>
<keyword evidence="2" id="KW-1185">Reference proteome</keyword>
<dbReference type="RefSeq" id="WP_131257651.1">
    <property type="nucleotide sequence ID" value="NZ_JBHSUS010000001.1"/>
</dbReference>
<protein>
    <recommendedName>
        <fullName evidence="3">HNH endonuclease</fullName>
    </recommendedName>
</protein>
<organism evidence="1 2">
    <name type="scientific">Pseudobowmanella zhangzhouensis</name>
    <dbReference type="NCBI Taxonomy" id="1537679"/>
    <lineage>
        <taxon>Bacteria</taxon>
        <taxon>Pseudomonadati</taxon>
        <taxon>Pseudomonadota</taxon>
        <taxon>Gammaproteobacteria</taxon>
        <taxon>Alteromonadales</taxon>
        <taxon>Alteromonadaceae</taxon>
    </lineage>
</organism>
<proteinExistence type="predicted"/>
<evidence type="ECO:0008006" key="3">
    <source>
        <dbReference type="Google" id="ProtNLM"/>
    </source>
</evidence>
<comment type="caution">
    <text evidence="1">The sequence shown here is derived from an EMBL/GenBank/DDBJ whole genome shotgun (WGS) entry which is preliminary data.</text>
</comment>
<sequence length="259" mass="29502">MAYEKFYQPLRAVNAADFHTCYYCGCVTSGEDFVPPLAEIAAYKRADSGADFIRVPACGECARVLKNCSSGQLALRVDFIKRYLNQHYAQALRVYQMWESDELAEMDAAFRISLAAGMRLGEEAQQRLDYPGFRYEVDGHKSGQVAVVAKVYAVHERTFADYKSALNYAHEESRIPKGRLAELYLQQGESFDKAIHAFQQNAAKKAFERELKDKCKVFAATHVQHPKFIERTVRQYLQQDDSLSIAAALEKLRQERFAD</sequence>
<reference evidence="2" key="1">
    <citation type="journal article" date="2019" name="Int. J. Syst. Evol. Microbiol.">
        <title>The Global Catalogue of Microorganisms (GCM) 10K type strain sequencing project: providing services to taxonomists for standard genome sequencing and annotation.</title>
        <authorList>
            <consortium name="The Broad Institute Genomics Platform"/>
            <consortium name="The Broad Institute Genome Sequencing Center for Infectious Disease"/>
            <person name="Wu L."/>
            <person name="Ma J."/>
        </authorList>
    </citation>
    <scope>NUCLEOTIDE SEQUENCE [LARGE SCALE GENOMIC DNA]</scope>
    <source>
        <strain evidence="2">CGMCC 1.16031</strain>
    </source>
</reference>
<evidence type="ECO:0000313" key="1">
    <source>
        <dbReference type="EMBL" id="MFC6441595.1"/>
    </source>
</evidence>
<dbReference type="Proteomes" id="UP001596364">
    <property type="component" value="Unassembled WGS sequence"/>
</dbReference>
<accession>A0ABW1XQP7</accession>
<name>A0ABW1XQP7_9ALTE</name>
<evidence type="ECO:0000313" key="2">
    <source>
        <dbReference type="Proteomes" id="UP001596364"/>
    </source>
</evidence>